<feature type="transmembrane region" description="Helical" evidence="1">
    <location>
        <begin position="97"/>
        <end position="116"/>
    </location>
</feature>
<evidence type="ECO:0000313" key="3">
    <source>
        <dbReference type="Proteomes" id="UP001072034"/>
    </source>
</evidence>
<organism evidence="2 3">
    <name type="scientific">Actinomyces israelii</name>
    <dbReference type="NCBI Taxonomy" id="1659"/>
    <lineage>
        <taxon>Bacteria</taxon>
        <taxon>Bacillati</taxon>
        <taxon>Actinomycetota</taxon>
        <taxon>Actinomycetes</taxon>
        <taxon>Actinomycetales</taxon>
        <taxon>Actinomycetaceae</taxon>
        <taxon>Actinomyces</taxon>
    </lineage>
</organism>
<evidence type="ECO:0008006" key="4">
    <source>
        <dbReference type="Google" id="ProtNLM"/>
    </source>
</evidence>
<reference evidence="2" key="1">
    <citation type="submission" date="2022-10" db="EMBL/GenBank/DDBJ databases">
        <title>Genome sequence of Actinomyces israelii ATCC 10048.</title>
        <authorList>
            <person name="Watt R.M."/>
            <person name="Tong W.M."/>
        </authorList>
    </citation>
    <scope>NUCLEOTIDE SEQUENCE</scope>
    <source>
        <strain evidence="2">ATCC 10048</strain>
    </source>
</reference>
<evidence type="ECO:0000313" key="2">
    <source>
        <dbReference type="EMBL" id="MCZ0857742.1"/>
    </source>
</evidence>
<gene>
    <name evidence="2" type="ORF">OHJ16_06755</name>
</gene>
<keyword evidence="1" id="KW-0812">Transmembrane</keyword>
<name>A0ABT4I909_9ACTO</name>
<dbReference type="EMBL" id="JAPTMY010000011">
    <property type="protein sequence ID" value="MCZ0857742.1"/>
    <property type="molecule type" value="Genomic_DNA"/>
</dbReference>
<dbReference type="RefSeq" id="WP_268917275.1">
    <property type="nucleotide sequence ID" value="NZ_JAPTMY010000011.1"/>
</dbReference>
<accession>A0ABT4I909</accession>
<dbReference type="Proteomes" id="UP001072034">
    <property type="component" value="Unassembled WGS sequence"/>
</dbReference>
<feature type="transmembrane region" description="Helical" evidence="1">
    <location>
        <begin position="67"/>
        <end position="85"/>
    </location>
</feature>
<proteinExistence type="predicted"/>
<keyword evidence="1" id="KW-0472">Membrane</keyword>
<comment type="caution">
    <text evidence="2">The sequence shown here is derived from an EMBL/GenBank/DDBJ whole genome shotgun (WGS) entry which is preliminary data.</text>
</comment>
<keyword evidence="1" id="KW-1133">Transmembrane helix</keyword>
<feature type="transmembrane region" description="Helical" evidence="1">
    <location>
        <begin position="41"/>
        <end position="61"/>
    </location>
</feature>
<protein>
    <recommendedName>
        <fullName evidence="4">VanZ-like domain-containing protein</fullName>
    </recommendedName>
</protein>
<sequence>MSSVVGLLIFGIICVGVPVALVAAMSVVLRRAGHAGGPSWLLYLACGLFMVSWFLPSPLIGGRDTSFTTHFVGGGMFTGVLWCYLKLTLGWRGRWPVEAFSVFALVSALGCINELFELGIVEIGLSRLTLDDTNWDILANSLGALVVYIAYLLVDLRGNHRKSRPG</sequence>
<feature type="transmembrane region" description="Helical" evidence="1">
    <location>
        <begin position="136"/>
        <end position="154"/>
    </location>
</feature>
<evidence type="ECO:0000256" key="1">
    <source>
        <dbReference type="SAM" id="Phobius"/>
    </source>
</evidence>
<feature type="transmembrane region" description="Helical" evidence="1">
    <location>
        <begin position="6"/>
        <end position="29"/>
    </location>
</feature>
<keyword evidence="3" id="KW-1185">Reference proteome</keyword>